<protein>
    <submittedName>
        <fullName evidence="2">Uncharacterized protein</fullName>
    </submittedName>
</protein>
<accession>U6MAB2</accession>
<evidence type="ECO:0000313" key="3">
    <source>
        <dbReference type="Proteomes" id="UP000030763"/>
    </source>
</evidence>
<organism evidence="2 3">
    <name type="scientific">Eimeria maxima</name>
    <name type="common">Coccidian parasite</name>
    <dbReference type="NCBI Taxonomy" id="5804"/>
    <lineage>
        <taxon>Eukaryota</taxon>
        <taxon>Sar</taxon>
        <taxon>Alveolata</taxon>
        <taxon>Apicomplexa</taxon>
        <taxon>Conoidasida</taxon>
        <taxon>Coccidia</taxon>
        <taxon>Eucoccidiorida</taxon>
        <taxon>Eimeriorina</taxon>
        <taxon>Eimeriidae</taxon>
        <taxon>Eimeria</taxon>
    </lineage>
</organism>
<feature type="compositionally biased region" description="Basic and acidic residues" evidence="1">
    <location>
        <begin position="232"/>
        <end position="260"/>
    </location>
</feature>
<feature type="compositionally biased region" description="Polar residues" evidence="1">
    <location>
        <begin position="21"/>
        <end position="39"/>
    </location>
</feature>
<sequence>MIFECKEAVEFACMAVRPPANRNSTMQRGHPLSGSSKQGELSHHLGLAFQKGGVSETVEKNPLLVTVRRASSGRQKETTTGTDTDVWAEFPCKGAGSEEMSLSSDLLDDEYEDIFVVQQHKKTNDLEELGKTLKEFLACIKHVKGTVADDMHAVSRQLAKHSAGVTSARSFGELQHHINEIVQLSGPELGCAWSTVKVGVGVASVLSGNLLVGSFMVALAAGSLGTSLVWKAHRDSQRKPESPTVIDDKEESRRRNERNTVPKGCVSRLRMGDDGESRDPRLLREPSTRQSKDRMHSVQWSLHTKDLQDGSVLLGAGKEQLEEYDAWSGKGKRKGSRNSSRWLFN</sequence>
<reference evidence="2" key="2">
    <citation type="submission" date="2013-10" db="EMBL/GenBank/DDBJ databases">
        <authorList>
            <person name="Aslett M."/>
        </authorList>
    </citation>
    <scope>NUCLEOTIDE SEQUENCE [LARGE SCALE GENOMIC DNA]</scope>
    <source>
        <strain evidence="2">Weybridge</strain>
    </source>
</reference>
<dbReference type="RefSeq" id="XP_013335218.1">
    <property type="nucleotide sequence ID" value="XM_013479764.1"/>
</dbReference>
<dbReference type="OrthoDB" id="347259at2759"/>
<proteinExistence type="predicted"/>
<feature type="compositionally biased region" description="Basic and acidic residues" evidence="1">
    <location>
        <begin position="270"/>
        <end position="296"/>
    </location>
</feature>
<feature type="region of interest" description="Disordered" evidence="1">
    <location>
        <begin position="232"/>
        <end position="299"/>
    </location>
</feature>
<keyword evidence="3" id="KW-1185">Reference proteome</keyword>
<feature type="region of interest" description="Disordered" evidence="1">
    <location>
        <begin position="325"/>
        <end position="345"/>
    </location>
</feature>
<dbReference type="GeneID" id="25335647"/>
<gene>
    <name evidence="2" type="ORF">EMWEY_00016610</name>
</gene>
<reference evidence="2" key="1">
    <citation type="submission" date="2013-10" db="EMBL/GenBank/DDBJ databases">
        <title>Genomic analysis of the causative agents of coccidiosis in chickens.</title>
        <authorList>
            <person name="Reid A.J."/>
            <person name="Blake D."/>
            <person name="Billington K."/>
            <person name="Browne H."/>
            <person name="Dunn M."/>
            <person name="Hung S."/>
            <person name="Kawahara F."/>
            <person name="Miranda-Saavedra D."/>
            <person name="Mourier T."/>
            <person name="Nagra H."/>
            <person name="Otto T.D."/>
            <person name="Rawlings N."/>
            <person name="Sanchez A."/>
            <person name="Sanders M."/>
            <person name="Subramaniam C."/>
            <person name="Tay Y."/>
            <person name="Dear P."/>
            <person name="Doerig C."/>
            <person name="Gruber A."/>
            <person name="Parkinson J."/>
            <person name="Shirley M."/>
            <person name="Wan K.L."/>
            <person name="Berriman M."/>
            <person name="Tomley F."/>
            <person name="Pain A."/>
        </authorList>
    </citation>
    <scope>NUCLEOTIDE SEQUENCE [LARGE SCALE GENOMIC DNA]</scope>
    <source>
        <strain evidence="2">Weybridge</strain>
    </source>
</reference>
<dbReference type="Proteomes" id="UP000030763">
    <property type="component" value="Unassembled WGS sequence"/>
</dbReference>
<dbReference type="VEuPathDB" id="ToxoDB:EMWEY_00016610"/>
<dbReference type="EMBL" id="HG719723">
    <property type="protein sequence ID" value="CDJ58570.1"/>
    <property type="molecule type" value="Genomic_DNA"/>
</dbReference>
<name>U6MAB2_EIMMA</name>
<dbReference type="OMA" id="VEFACMA"/>
<evidence type="ECO:0000313" key="2">
    <source>
        <dbReference type="EMBL" id="CDJ58570.1"/>
    </source>
</evidence>
<dbReference type="AlphaFoldDB" id="U6MAB2"/>
<feature type="region of interest" description="Disordered" evidence="1">
    <location>
        <begin position="20"/>
        <end position="39"/>
    </location>
</feature>
<evidence type="ECO:0000256" key="1">
    <source>
        <dbReference type="SAM" id="MobiDB-lite"/>
    </source>
</evidence>